<dbReference type="PANTHER" id="PTHR11019:SF159">
    <property type="entry name" value="TRANSCRIPTIONAL REGULATOR-RELATED"/>
    <property type="match status" value="1"/>
</dbReference>
<evidence type="ECO:0000256" key="2">
    <source>
        <dbReference type="ARBA" id="ARBA00023125"/>
    </source>
</evidence>
<dbReference type="Proteomes" id="UP001556692">
    <property type="component" value="Unassembled WGS sequence"/>
</dbReference>
<dbReference type="Pfam" id="PF12833">
    <property type="entry name" value="HTH_18"/>
    <property type="match status" value="1"/>
</dbReference>
<dbReference type="InterPro" id="IPR009057">
    <property type="entry name" value="Homeodomain-like_sf"/>
</dbReference>
<protein>
    <submittedName>
        <fullName evidence="5">AraC family transcriptional regulator</fullName>
    </submittedName>
</protein>
<dbReference type="PRINTS" id="PR00032">
    <property type="entry name" value="HTHARAC"/>
</dbReference>
<gene>
    <name evidence="5" type="ORF">ABGN05_14375</name>
</gene>
<feature type="domain" description="HTH araC/xylS-type" evidence="4">
    <location>
        <begin position="273"/>
        <end position="371"/>
    </location>
</feature>
<evidence type="ECO:0000259" key="4">
    <source>
        <dbReference type="PROSITE" id="PS01124"/>
    </source>
</evidence>
<dbReference type="PROSITE" id="PS00041">
    <property type="entry name" value="HTH_ARAC_FAMILY_1"/>
    <property type="match status" value="1"/>
</dbReference>
<comment type="caution">
    <text evidence="5">The sequence shown here is derived from an EMBL/GenBank/DDBJ whole genome shotgun (WGS) entry which is preliminary data.</text>
</comment>
<evidence type="ECO:0000313" key="6">
    <source>
        <dbReference type="Proteomes" id="UP001556692"/>
    </source>
</evidence>
<dbReference type="InterPro" id="IPR020449">
    <property type="entry name" value="Tscrpt_reg_AraC-type_HTH"/>
</dbReference>
<keyword evidence="1" id="KW-0805">Transcription regulation</keyword>
<dbReference type="EMBL" id="JBDPGJ010000003">
    <property type="protein sequence ID" value="MEX0406849.1"/>
    <property type="molecule type" value="Genomic_DNA"/>
</dbReference>
<dbReference type="InterPro" id="IPR032783">
    <property type="entry name" value="AraC_lig"/>
</dbReference>
<sequence>MREGYRSVMPQAHDRSSFSLAASSKVLDAEQSHDVSKVEGPPASCRTRGTDPLSDVLRAVKLTGALFFLVDASFPWGVEVPHADAFSPIILPRAQHVVSYHIILKGAGWANVPGVASTWFEAGDVLVFPHGDPYSMLSGSDQPPEFDAEATIAYFREMAAGKLPFVSKEGGGGEPRSEFVCGFLGCDMQPFNPVLSTLPHILRVKRSETGSDDLLSHLIDLTLLEARQPRVGGETIRLRLSELVFVEVMRRYLETLPAHETGWLSGLRDPSIGKVLIMLHERPAYPWTLNELASRAGMSRAALAARFTHLIGQAPMQYLTLWRMQIAARLLADGSTKVAAVGREIGYESEAGFSRAFKKIVGVSPAAWRHSAFRNE</sequence>
<dbReference type="PROSITE" id="PS01124">
    <property type="entry name" value="HTH_ARAC_FAMILY_2"/>
    <property type="match status" value="1"/>
</dbReference>
<dbReference type="RefSeq" id="WP_367954731.1">
    <property type="nucleotide sequence ID" value="NZ_JBDPGJ010000003.1"/>
</dbReference>
<dbReference type="SMART" id="SM00342">
    <property type="entry name" value="HTH_ARAC"/>
    <property type="match status" value="1"/>
</dbReference>
<keyword evidence="2" id="KW-0238">DNA-binding</keyword>
<organism evidence="5 6">
    <name type="scientific">Aquibium pacificus</name>
    <dbReference type="NCBI Taxonomy" id="3153579"/>
    <lineage>
        <taxon>Bacteria</taxon>
        <taxon>Pseudomonadati</taxon>
        <taxon>Pseudomonadota</taxon>
        <taxon>Alphaproteobacteria</taxon>
        <taxon>Hyphomicrobiales</taxon>
        <taxon>Phyllobacteriaceae</taxon>
        <taxon>Aquibium</taxon>
    </lineage>
</organism>
<dbReference type="PANTHER" id="PTHR11019">
    <property type="entry name" value="HTH-TYPE TRANSCRIPTIONAL REGULATOR NIMR"/>
    <property type="match status" value="1"/>
</dbReference>
<dbReference type="InterPro" id="IPR018060">
    <property type="entry name" value="HTH_AraC"/>
</dbReference>
<dbReference type="Pfam" id="PF12852">
    <property type="entry name" value="Cupin_6"/>
    <property type="match status" value="1"/>
</dbReference>
<keyword evidence="6" id="KW-1185">Reference proteome</keyword>
<dbReference type="InterPro" id="IPR018062">
    <property type="entry name" value="HTH_AraC-typ_CS"/>
</dbReference>
<dbReference type="Gene3D" id="1.10.10.60">
    <property type="entry name" value="Homeodomain-like"/>
    <property type="match status" value="2"/>
</dbReference>
<dbReference type="SUPFAM" id="SSF46689">
    <property type="entry name" value="Homeodomain-like"/>
    <property type="match status" value="2"/>
</dbReference>
<evidence type="ECO:0000313" key="5">
    <source>
        <dbReference type="EMBL" id="MEX0406849.1"/>
    </source>
</evidence>
<evidence type="ECO:0000256" key="1">
    <source>
        <dbReference type="ARBA" id="ARBA00023015"/>
    </source>
</evidence>
<proteinExistence type="predicted"/>
<name>A0ABV3SJG0_9HYPH</name>
<accession>A0ABV3SJG0</accession>
<keyword evidence="3" id="KW-0804">Transcription</keyword>
<evidence type="ECO:0000256" key="3">
    <source>
        <dbReference type="ARBA" id="ARBA00023163"/>
    </source>
</evidence>
<reference evidence="5 6" key="1">
    <citation type="submission" date="2024-05" db="EMBL/GenBank/DDBJ databases">
        <authorList>
            <person name="Jiang F."/>
        </authorList>
    </citation>
    <scope>NUCLEOTIDE SEQUENCE [LARGE SCALE GENOMIC DNA]</scope>
    <source>
        <strain evidence="5 6">LZ166</strain>
    </source>
</reference>